<name>A0A8J3AY58_9BURK</name>
<keyword evidence="1" id="KW-0732">Signal</keyword>
<dbReference type="Proteomes" id="UP000642180">
    <property type="component" value="Unassembled WGS sequence"/>
</dbReference>
<gene>
    <name evidence="2" type="ORF">GCM10008066_17510</name>
</gene>
<accession>A0A8J3AY58</accession>
<evidence type="ECO:0000256" key="1">
    <source>
        <dbReference type="SAM" id="SignalP"/>
    </source>
</evidence>
<sequence>MRVNRWFARAGMLAIVFALMGCSGYADQPRAKSGVETYGVIDVGIGSHR</sequence>
<dbReference type="EMBL" id="BMDI01000001">
    <property type="protein sequence ID" value="GGI19124.1"/>
    <property type="molecule type" value="Genomic_DNA"/>
</dbReference>
<reference evidence="3" key="1">
    <citation type="journal article" date="2019" name="Int. J. Syst. Evol. Microbiol.">
        <title>The Global Catalogue of Microorganisms (GCM) 10K type strain sequencing project: providing services to taxonomists for standard genome sequencing and annotation.</title>
        <authorList>
            <consortium name="The Broad Institute Genomics Platform"/>
            <consortium name="The Broad Institute Genome Sequencing Center for Infectious Disease"/>
            <person name="Wu L."/>
            <person name="Ma J."/>
        </authorList>
    </citation>
    <scope>NUCLEOTIDE SEQUENCE [LARGE SCALE GENOMIC DNA]</scope>
    <source>
        <strain evidence="3">CCM 2767</strain>
    </source>
</reference>
<organism evidence="2 3">
    <name type="scientific">Oxalicibacterium faecigallinarum</name>
    <dbReference type="NCBI Taxonomy" id="573741"/>
    <lineage>
        <taxon>Bacteria</taxon>
        <taxon>Pseudomonadati</taxon>
        <taxon>Pseudomonadota</taxon>
        <taxon>Betaproteobacteria</taxon>
        <taxon>Burkholderiales</taxon>
        <taxon>Oxalobacteraceae</taxon>
        <taxon>Oxalicibacterium</taxon>
    </lineage>
</organism>
<protein>
    <recommendedName>
        <fullName evidence="4">Lipoprotein</fullName>
    </recommendedName>
</protein>
<comment type="caution">
    <text evidence="2">The sequence shown here is derived from an EMBL/GenBank/DDBJ whole genome shotgun (WGS) entry which is preliminary data.</text>
</comment>
<evidence type="ECO:0008006" key="4">
    <source>
        <dbReference type="Google" id="ProtNLM"/>
    </source>
</evidence>
<dbReference type="AlphaFoldDB" id="A0A8J3AY58"/>
<evidence type="ECO:0000313" key="3">
    <source>
        <dbReference type="Proteomes" id="UP000642180"/>
    </source>
</evidence>
<dbReference type="PROSITE" id="PS51257">
    <property type="entry name" value="PROKAR_LIPOPROTEIN"/>
    <property type="match status" value="1"/>
</dbReference>
<proteinExistence type="predicted"/>
<evidence type="ECO:0000313" key="2">
    <source>
        <dbReference type="EMBL" id="GGI19124.1"/>
    </source>
</evidence>
<feature type="signal peptide" evidence="1">
    <location>
        <begin position="1"/>
        <end position="26"/>
    </location>
</feature>
<feature type="chain" id="PRO_5035149082" description="Lipoprotein" evidence="1">
    <location>
        <begin position="27"/>
        <end position="49"/>
    </location>
</feature>
<keyword evidence="3" id="KW-1185">Reference proteome</keyword>